<evidence type="ECO:0000313" key="3">
    <source>
        <dbReference type="EMBL" id="KKK67957.1"/>
    </source>
</evidence>
<accession>A0A0F8XFN8</accession>
<dbReference type="AlphaFoldDB" id="A0A0F8XFN8"/>
<protein>
    <recommendedName>
        <fullName evidence="2">Galactosyltransferase C-terminal domain-containing protein</fullName>
    </recommendedName>
</protein>
<evidence type="ECO:0000259" key="2">
    <source>
        <dbReference type="Pfam" id="PF02709"/>
    </source>
</evidence>
<evidence type="ECO:0000256" key="1">
    <source>
        <dbReference type="ARBA" id="ARBA00022679"/>
    </source>
</evidence>
<feature type="non-terminal residue" evidence="3">
    <location>
        <position position="1"/>
    </location>
</feature>
<name>A0A0F8XFN8_9ZZZZ</name>
<dbReference type="Pfam" id="PF02709">
    <property type="entry name" value="Glyco_transf_7C"/>
    <property type="match status" value="1"/>
</dbReference>
<comment type="caution">
    <text evidence="3">The sequence shown here is derived from an EMBL/GenBank/DDBJ whole genome shotgun (WGS) entry which is preliminary data.</text>
</comment>
<dbReference type="GO" id="GO:0016740">
    <property type="term" value="F:transferase activity"/>
    <property type="evidence" value="ECO:0007669"/>
    <property type="project" value="UniProtKB-KW"/>
</dbReference>
<dbReference type="Gene3D" id="3.90.550.10">
    <property type="entry name" value="Spore Coat Polysaccharide Biosynthesis Protein SpsA, Chain A"/>
    <property type="match status" value="1"/>
</dbReference>
<feature type="domain" description="Galactosyltransferase C-terminal" evidence="2">
    <location>
        <begin position="46"/>
        <end position="100"/>
    </location>
</feature>
<gene>
    <name evidence="3" type="ORF">LCGC14_2948890</name>
</gene>
<dbReference type="InterPro" id="IPR027791">
    <property type="entry name" value="Galactosyl_T_C"/>
</dbReference>
<keyword evidence="1" id="KW-0808">Transferase</keyword>
<organism evidence="3">
    <name type="scientific">marine sediment metagenome</name>
    <dbReference type="NCBI Taxonomy" id="412755"/>
    <lineage>
        <taxon>unclassified sequences</taxon>
        <taxon>metagenomes</taxon>
        <taxon>ecological metagenomes</taxon>
    </lineage>
</organism>
<proteinExistence type="predicted"/>
<dbReference type="SUPFAM" id="SSF53448">
    <property type="entry name" value="Nucleotide-diphospho-sugar transferases"/>
    <property type="match status" value="1"/>
</dbReference>
<reference evidence="3" key="1">
    <citation type="journal article" date="2015" name="Nature">
        <title>Complex archaea that bridge the gap between prokaryotes and eukaryotes.</title>
        <authorList>
            <person name="Spang A."/>
            <person name="Saw J.H."/>
            <person name="Jorgensen S.L."/>
            <person name="Zaremba-Niedzwiedzka K."/>
            <person name="Martijn J."/>
            <person name="Lind A.E."/>
            <person name="van Eijk R."/>
            <person name="Schleper C."/>
            <person name="Guy L."/>
            <person name="Ettema T.J."/>
        </authorList>
    </citation>
    <scope>NUCLEOTIDE SEQUENCE</scope>
</reference>
<sequence>KNPFVMCRTHFWRKPLPDYLTPENVAENYTRLKNEIPKGDKIGGEGCCMGFSTAWIRSVNGWDEGYIGQGPEDSDIMLRALLSRHQRIWITGKTHIIHLPHGRDQEYLKKHMKKNKERYFQRKKVTKQVTVNQGKKWGQM</sequence>
<dbReference type="EMBL" id="LAZR01059359">
    <property type="protein sequence ID" value="KKK67957.1"/>
    <property type="molecule type" value="Genomic_DNA"/>
</dbReference>
<dbReference type="InterPro" id="IPR029044">
    <property type="entry name" value="Nucleotide-diphossugar_trans"/>
</dbReference>